<keyword evidence="1" id="KW-0863">Zinc-finger</keyword>
<dbReference type="Proteomes" id="UP000276215">
    <property type="component" value="Unassembled WGS sequence"/>
</dbReference>
<feature type="compositionally biased region" description="Basic and acidic residues" evidence="2">
    <location>
        <begin position="424"/>
        <end position="433"/>
    </location>
</feature>
<evidence type="ECO:0000256" key="2">
    <source>
        <dbReference type="SAM" id="MobiDB-lite"/>
    </source>
</evidence>
<dbReference type="Gene3D" id="4.10.60.10">
    <property type="entry name" value="Zinc finger, CCHC-type"/>
    <property type="match status" value="1"/>
</dbReference>
<dbReference type="CDD" id="cd00303">
    <property type="entry name" value="retropepsin_like"/>
    <property type="match status" value="1"/>
</dbReference>
<keyword evidence="1" id="KW-0862">Zinc</keyword>
<dbReference type="EMBL" id="ML120524">
    <property type="protein sequence ID" value="RPA90496.1"/>
    <property type="molecule type" value="Genomic_DNA"/>
</dbReference>
<evidence type="ECO:0000313" key="4">
    <source>
        <dbReference type="EMBL" id="RPA90496.1"/>
    </source>
</evidence>
<feature type="region of interest" description="Disordered" evidence="2">
    <location>
        <begin position="424"/>
        <end position="451"/>
    </location>
</feature>
<protein>
    <recommendedName>
        <fullName evidence="3">CCHC-type domain-containing protein</fullName>
    </recommendedName>
</protein>
<feature type="region of interest" description="Disordered" evidence="2">
    <location>
        <begin position="189"/>
        <end position="263"/>
    </location>
</feature>
<keyword evidence="5" id="KW-1185">Reference proteome</keyword>
<dbReference type="InterPro" id="IPR021109">
    <property type="entry name" value="Peptidase_aspartic_dom_sf"/>
</dbReference>
<dbReference type="InterPro" id="IPR001878">
    <property type="entry name" value="Znf_CCHC"/>
</dbReference>
<evidence type="ECO:0000256" key="1">
    <source>
        <dbReference type="PROSITE-ProRule" id="PRU00047"/>
    </source>
</evidence>
<sequence length="991" mass="110291">MGYPRPPAITFAGDDTIGVRAFLSWMESWFATMGEEFSGDTPQAKRMRVAQIHVACPIRSAAGVFLRQLPDNILWNERKLKEAMIEQFDDTKADEVDQEDILSIMSGLEQGERDVFAYSQKVLKILWRKPAKVNQFDKILIRYYVEGLASQRLREMAIMSFRKPDSNETPYKVVKGVMRLATQLKMKGYRKARSRDVTESSGGEESSGNDDSDSSSDSEDNKAYKYSKKYARRSKKSEKRSGKRYQDKSKKKSRGREGDSIRDEVKELCGMLKDLMESRKDSSTDTGTSVTHLDADVIPLDSYAFNQGYPTNRRPEFPNRRNQTCQLASADSEHAMGRVSFATGNPQEQGRMGPATFDTFQNSYQTPQVRNPSMQPIVGPNGVLYYPARNTIICYNCGEEGHMRPHCPKLRSYDLHSTLAETETERIDPKRASDLLPPSPPPPPARGSDRAVSVVELATTSSAFDGVKVREVSVAEVDEKVLMRFIEKVPDGKDDEDDSDLSEVEVPVMAGERARHFSELPPEFDGEAGPASQRQRTDDVEEVISKARAVGQPVSQAKRKPIRMMAGREKFDYVGALRDAPVLGLNWGSFFDLAPTIKKDICRLLVQERAKGLERGKAKRRGKKVSVDAGTQETPGEEVQSVATDRDLGDVTNFYTRGVIKTKTGRYRIARILVDAGSVVNLMPIKVLRAIGAKMMRTNGMVIRTATNALARIAHCADLHITVAGVPCDLRVYTLPAEYSPTYPMLLSRRWLQAVKAKGDYAGGRYYIMSGHGTRVQIPSDENYKVDVVSRLAGDKDVLMVTNSTGLQVIDDSKDNGDESRDEHMYLQSGGDDDDSDDEVDAEGADVLDESEITVGQRSVTAESDLYGSLDVGSFGLDDGCFCGEVGHQKDSGIESPIVDELRRGGDFTDSTSDKEDKAEFHDIKIFVEERDGPGVPEEYDRSEVHGYHIPRDNTEEPSVKRIDLWEHGRNATVEEQEGVCGQDPVRIGVG</sequence>
<accession>A0A3N4IX78</accession>
<reference evidence="4 5" key="1">
    <citation type="journal article" date="2018" name="Nat. Ecol. Evol.">
        <title>Pezizomycetes genomes reveal the molecular basis of ectomycorrhizal truffle lifestyle.</title>
        <authorList>
            <person name="Murat C."/>
            <person name="Payen T."/>
            <person name="Noel B."/>
            <person name="Kuo A."/>
            <person name="Morin E."/>
            <person name="Chen J."/>
            <person name="Kohler A."/>
            <person name="Krizsan K."/>
            <person name="Balestrini R."/>
            <person name="Da Silva C."/>
            <person name="Montanini B."/>
            <person name="Hainaut M."/>
            <person name="Levati E."/>
            <person name="Barry K.W."/>
            <person name="Belfiori B."/>
            <person name="Cichocki N."/>
            <person name="Clum A."/>
            <person name="Dockter R.B."/>
            <person name="Fauchery L."/>
            <person name="Guy J."/>
            <person name="Iotti M."/>
            <person name="Le Tacon F."/>
            <person name="Lindquist E.A."/>
            <person name="Lipzen A."/>
            <person name="Malagnac F."/>
            <person name="Mello A."/>
            <person name="Molinier V."/>
            <person name="Miyauchi S."/>
            <person name="Poulain J."/>
            <person name="Riccioni C."/>
            <person name="Rubini A."/>
            <person name="Sitrit Y."/>
            <person name="Splivallo R."/>
            <person name="Traeger S."/>
            <person name="Wang M."/>
            <person name="Zifcakova L."/>
            <person name="Wipf D."/>
            <person name="Zambonelli A."/>
            <person name="Paolocci F."/>
            <person name="Nowrousian M."/>
            <person name="Ottonello S."/>
            <person name="Baldrian P."/>
            <person name="Spatafora J.W."/>
            <person name="Henrissat B."/>
            <person name="Nagy L.G."/>
            <person name="Aury J.M."/>
            <person name="Wincker P."/>
            <person name="Grigoriev I.V."/>
            <person name="Bonfante P."/>
            <person name="Martin F.M."/>
        </authorList>
    </citation>
    <scope>NUCLEOTIDE SEQUENCE [LARGE SCALE GENOMIC DNA]</scope>
    <source>
        <strain evidence="4 5">120613-1</strain>
    </source>
</reference>
<dbReference type="Gene3D" id="2.40.70.10">
    <property type="entry name" value="Acid Proteases"/>
    <property type="match status" value="1"/>
</dbReference>
<proteinExistence type="predicted"/>
<dbReference type="AlphaFoldDB" id="A0A3N4IX78"/>
<feature type="compositionally biased region" description="Basic residues" evidence="2">
    <location>
        <begin position="225"/>
        <end position="254"/>
    </location>
</feature>
<organism evidence="4 5">
    <name type="scientific">Choiromyces venosus 120613-1</name>
    <dbReference type="NCBI Taxonomy" id="1336337"/>
    <lineage>
        <taxon>Eukaryota</taxon>
        <taxon>Fungi</taxon>
        <taxon>Dikarya</taxon>
        <taxon>Ascomycota</taxon>
        <taxon>Pezizomycotina</taxon>
        <taxon>Pezizomycetes</taxon>
        <taxon>Pezizales</taxon>
        <taxon>Tuberaceae</taxon>
        <taxon>Choiromyces</taxon>
    </lineage>
</organism>
<dbReference type="InterPro" id="IPR036875">
    <property type="entry name" value="Znf_CCHC_sf"/>
</dbReference>
<evidence type="ECO:0000259" key="3">
    <source>
        <dbReference type="PROSITE" id="PS50158"/>
    </source>
</evidence>
<dbReference type="GO" id="GO:0003676">
    <property type="term" value="F:nucleic acid binding"/>
    <property type="evidence" value="ECO:0007669"/>
    <property type="project" value="InterPro"/>
</dbReference>
<dbReference type="GO" id="GO:0008270">
    <property type="term" value="F:zinc ion binding"/>
    <property type="evidence" value="ECO:0007669"/>
    <property type="project" value="UniProtKB-KW"/>
</dbReference>
<name>A0A3N4IX78_9PEZI</name>
<dbReference type="PROSITE" id="PS50158">
    <property type="entry name" value="ZF_CCHC"/>
    <property type="match status" value="1"/>
</dbReference>
<dbReference type="SUPFAM" id="SSF57756">
    <property type="entry name" value="Retrovirus zinc finger-like domains"/>
    <property type="match status" value="1"/>
</dbReference>
<dbReference type="OrthoDB" id="5430981at2759"/>
<feature type="compositionally biased region" description="Acidic residues" evidence="2">
    <location>
        <begin position="831"/>
        <end position="844"/>
    </location>
</feature>
<dbReference type="SMART" id="SM00343">
    <property type="entry name" value="ZnF_C2HC"/>
    <property type="match status" value="1"/>
</dbReference>
<feature type="domain" description="CCHC-type" evidence="3">
    <location>
        <begin position="394"/>
        <end position="409"/>
    </location>
</feature>
<feature type="compositionally biased region" description="Basic and acidic residues" evidence="2">
    <location>
        <begin position="811"/>
        <end position="825"/>
    </location>
</feature>
<feature type="region of interest" description="Disordered" evidence="2">
    <location>
        <begin position="615"/>
        <end position="640"/>
    </location>
</feature>
<dbReference type="Pfam" id="PF00098">
    <property type="entry name" value="zf-CCHC"/>
    <property type="match status" value="1"/>
</dbReference>
<keyword evidence="1" id="KW-0479">Metal-binding</keyword>
<gene>
    <name evidence="4" type="ORF">L873DRAFT_1795454</name>
</gene>
<evidence type="ECO:0000313" key="5">
    <source>
        <dbReference type="Proteomes" id="UP000276215"/>
    </source>
</evidence>
<feature type="compositionally biased region" description="Acidic residues" evidence="2">
    <location>
        <begin position="207"/>
        <end position="218"/>
    </location>
</feature>
<dbReference type="STRING" id="1336337.A0A3N4IX78"/>
<feature type="region of interest" description="Disordered" evidence="2">
    <location>
        <begin position="810"/>
        <end position="844"/>
    </location>
</feature>